<keyword evidence="4" id="KW-0539">Nucleus</keyword>
<dbReference type="PANTHER" id="PTHR31344:SF0">
    <property type="entry name" value="NUCLEAR PORE COMPLEX PROTEIN NUP205"/>
    <property type="match status" value="1"/>
</dbReference>
<dbReference type="InterPro" id="IPR021827">
    <property type="entry name" value="Nup186/Nup192/Nup205"/>
</dbReference>
<name>A0A9I9CJL9_CUCME</name>
<evidence type="ECO:0000256" key="2">
    <source>
        <dbReference type="ARBA" id="ARBA00005892"/>
    </source>
</evidence>
<accession>A0A9I9CJL9</accession>
<dbReference type="EnsemblPlants" id="MELO3C004510.2.1">
    <property type="protein sequence ID" value="MELO3C004510.2.1"/>
    <property type="gene ID" value="MELO3C004510.2"/>
</dbReference>
<dbReference type="Gramene" id="MELO3C004510.2.1">
    <property type="protein sequence ID" value="MELO3C004510.2.1"/>
    <property type="gene ID" value="MELO3C004510.2"/>
</dbReference>
<proteinExistence type="inferred from homology"/>
<dbReference type="GO" id="GO:0005643">
    <property type="term" value="C:nuclear pore"/>
    <property type="evidence" value="ECO:0007669"/>
    <property type="project" value="InterPro"/>
</dbReference>
<evidence type="ECO:0000256" key="1">
    <source>
        <dbReference type="ARBA" id="ARBA00004123"/>
    </source>
</evidence>
<dbReference type="Pfam" id="PF11894">
    <property type="entry name" value="Nup192"/>
    <property type="match status" value="2"/>
</dbReference>
<protein>
    <recommendedName>
        <fullName evidence="6">Nuclear pore complex protein NUP205</fullName>
    </recommendedName>
</protein>
<keyword evidence="3" id="KW-0813">Transport</keyword>
<reference evidence="5" key="1">
    <citation type="submission" date="2023-03" db="UniProtKB">
        <authorList>
            <consortium name="EnsemblPlants"/>
        </authorList>
    </citation>
    <scope>IDENTIFICATION</scope>
</reference>
<evidence type="ECO:0000313" key="5">
    <source>
        <dbReference type="EnsemblPlants" id="MELO3C004510.2.1"/>
    </source>
</evidence>
<evidence type="ECO:0008006" key="6">
    <source>
        <dbReference type="Google" id="ProtNLM"/>
    </source>
</evidence>
<comment type="similarity">
    <text evidence="2">Belongs to the NUP186/NUP192/NUP205 family.</text>
</comment>
<organism evidence="5">
    <name type="scientific">Cucumis melo</name>
    <name type="common">Muskmelon</name>
    <dbReference type="NCBI Taxonomy" id="3656"/>
    <lineage>
        <taxon>Eukaryota</taxon>
        <taxon>Viridiplantae</taxon>
        <taxon>Streptophyta</taxon>
        <taxon>Embryophyta</taxon>
        <taxon>Tracheophyta</taxon>
        <taxon>Spermatophyta</taxon>
        <taxon>Magnoliopsida</taxon>
        <taxon>eudicotyledons</taxon>
        <taxon>Gunneridae</taxon>
        <taxon>Pentapetalae</taxon>
        <taxon>rosids</taxon>
        <taxon>fabids</taxon>
        <taxon>Cucurbitales</taxon>
        <taxon>Cucurbitaceae</taxon>
        <taxon>Benincaseae</taxon>
        <taxon>Cucumis</taxon>
    </lineage>
</organism>
<dbReference type="PANTHER" id="PTHR31344">
    <property type="entry name" value="NUCLEAR PORE COMPLEX PROTEIN NUP205"/>
    <property type="match status" value="1"/>
</dbReference>
<sequence length="2033" mass="229597">MMSSKQNLHIIESALFGPSPPSPAQRVELLHAIHNSLPAFRSLLQFPPPKASDRAQVQSKEVRRPDSSTITLDDQDVEITLKLSDDLHLNEIDCVNLLVAAHQEWDLAERDPSEIFRLAAGLWYTERRDLIMSLHTLLRAVVLDPGYEAGLISDIQRHLEDLVNNGLRQRLIALIKELNREEPAGLGGPSCERYLLDSKGALVERRGVVSRERLILGHCLVLSILVVRIGPKDARDLFSVLKDCAAELNETKAPIKLQAHALSAVPNKASILSSDASFRNEFQDNVMASGNDPTVEGFVDAVRFAWTVHLLLIHDMVDAREAIPNASPKDLDYLQSCLEVIFSHNAFQFLLQEVIQTAAYQNDDEDMIYMYNAYLHKLVTCFLSHPLARDKVKESKDRAMHTLSQFRASGSQDFMQDGDSSFHQASGTVPSPFVSLLEFVSEIYRQEPELLSSNDVLWTFANFAGEDHTNFQTLVAFLNMLSTLASNEEGASRVFELLQGKAFRSVGWTTLFDCLSIYDEKFRQSLQTAGALLPEFQEGDAKALVAYLNVLQKVVENGNPVERKNWFPDIEPLFKLLSYENVPPYLKGALRNAIGSFIEVSSESKDIIWRHLEQYDLPVLVASHVQNGTKPITSQVYDMQFELNEIEARQERYPSTISFLNLLNALIGKERDLSDRGRRFVGIFRFIYDHVFGPFPQRAYANAAEKWQLVVACLQHFIMILKMYDIKEEDMDIVIDRSQSSMESQSSSLQTQLPVLELLKDFMSGKSVFRNIMGILLPGVSSLINERTSQIYGQLLEKSVELSLEIMILVLEKDLLLADYWRPLYQLLLKSNAASSLVEDYASCLELRSEECHTIENSGDDPGVLIMQLLIDNVSRPAPNVTHLLLKFNLETSIERTVLQPKYHYSCLKVILEILEKLSNPEVNALLYEFGFQLLYELCLDPLTSGPVIDLLSNKKYYFFVKHLDTIGVVPLPKRNNHTLRVSSLHQRAWLLKLLAIELHAADLSSPIHREACQSILAHLYGMEIVDTGSGPVFLLQNPVVEPGIRTTSKSKALELLEVVQFRTPDTSIKLPQVVSNMKYELLTKDILGNPSTSQKGGIYYYSERGDRLIDLTSFCDKLWQKFNSDNPQLNNIGSEAELEEVKETIQQFLRWGWKYNKNLEEQAAQLHMLTSWSQTIEVTVSRRISSLENRSDILFQLLDASLSASASPDCSLKMAYLLCQVALTCMAKLRDERYSCPGGLNADSVSCLDIIMVKQISNGACHSILLKLIMAILRNESSEALRRRQYALLLSYLQYCQNMLDPDVPASVLQVLLLNEQDGDDMDLQKIDKNQAELAHANFSILRKEAQSILDVVLKDATQGSEPGKTISLYILDALICIDHDRFFLNQLHSRGFLKSCLISISNVSLQDGAHSFDSLQRACTLEAELGLLSRISHKYGKFGAQLLFSTGALEYLASCRVVNLQFNEVLCQGGLRWVDMNPHRDVAGNINKRQSIITPILRLLFSLTSLVDTSEFFENEKKNVWRYGKGIQGASMTWFTTLLLIGLSFYEHSTLFWIRNHFADNSKYNKGYNNNPRSRRTEGTTPLKDEKNTVKNKIVREVVDFIKGHQRLFDQILGEDVSEADDVTLEQINLLVGSLGKKYVFGEERRQRHQMMREVETCRGERGEMETHAREALGSIVFTPKYLAVDEVWPYEETDEYGFVQSLFQLMHSLFSRELNSFSSGPGVKLLKNRRGSELYSIELNFSLISYLYFLVTRKSLRLQVSGSSSGHKSPVRSQPPSLDLLGTLLNSMTTTLERAAEERSLLLNKIQDINELSRQDVEGIIVLCVGEDFASLSDNIQRRRYVAMIEMCKVVGNKNQMITLLLPLAEYILNVILIHFQDSTFIPSGNANIKAISYHAESDSAQEITSLCGKLIPILERLELLSENKVGHNLKVFRRLVTSLKELAIQKLVSLHEMIFVACSNGSRFSQPVPRPSILPMLEPVILSLLIPSKASHRLLSVPAHSFGEVGAIITPFICDNLHLPEDSYGDMKT</sequence>
<evidence type="ECO:0000256" key="4">
    <source>
        <dbReference type="ARBA" id="ARBA00023242"/>
    </source>
</evidence>
<comment type="subcellular location">
    <subcellularLocation>
        <location evidence="1">Nucleus</location>
    </subcellularLocation>
</comment>
<evidence type="ECO:0000256" key="3">
    <source>
        <dbReference type="ARBA" id="ARBA00022448"/>
    </source>
</evidence>